<dbReference type="InterPro" id="IPR008733">
    <property type="entry name" value="PEX11"/>
</dbReference>
<sequence>MLGQLSSFSHLNIGNEKSPRLIQAICMIAFEISLLDNVMMKRVISAKFQSALSTSPSGCLRLLDVAKWSFFRIYFLLEGVPLAPMIIIEAYKFWFYAMVLSLAGTVWDVWRGQRRGNSSLGRWLKKGKRNGAGGPPDKGKGKGVKFNLPALVRRVVINKCDLLIPGTFLGRVRVVELTVEVKMVLRTMIGHGDSDNHHRCWH</sequence>
<accession>A0ABR4FH68</accession>
<name>A0ABR4FH68_9EURO</name>
<comment type="subcellular location">
    <subcellularLocation>
        <location evidence="3">Peroxisome membrane</location>
    </subcellularLocation>
</comment>
<evidence type="ECO:0000256" key="3">
    <source>
        <dbReference type="ARBA" id="ARBA00046271"/>
    </source>
</evidence>
<protein>
    <submittedName>
        <fullName evidence="5">Uncharacterized protein</fullName>
    </submittedName>
</protein>
<organism evidence="5 6">
    <name type="scientific">Aspergillus keveii</name>
    <dbReference type="NCBI Taxonomy" id="714993"/>
    <lineage>
        <taxon>Eukaryota</taxon>
        <taxon>Fungi</taxon>
        <taxon>Dikarya</taxon>
        <taxon>Ascomycota</taxon>
        <taxon>Pezizomycotina</taxon>
        <taxon>Eurotiomycetes</taxon>
        <taxon>Eurotiomycetidae</taxon>
        <taxon>Eurotiales</taxon>
        <taxon>Aspergillaceae</taxon>
        <taxon>Aspergillus</taxon>
        <taxon>Aspergillus subgen. Nidulantes</taxon>
    </lineage>
</organism>
<dbReference type="Proteomes" id="UP001610563">
    <property type="component" value="Unassembled WGS sequence"/>
</dbReference>
<keyword evidence="6" id="KW-1185">Reference proteome</keyword>
<keyword evidence="1" id="KW-0472">Membrane</keyword>
<evidence type="ECO:0000313" key="5">
    <source>
        <dbReference type="EMBL" id="KAL2782586.1"/>
    </source>
</evidence>
<evidence type="ECO:0000313" key="6">
    <source>
        <dbReference type="Proteomes" id="UP001610563"/>
    </source>
</evidence>
<feature type="region of interest" description="Disordered" evidence="4">
    <location>
        <begin position="120"/>
        <end position="141"/>
    </location>
</feature>
<evidence type="ECO:0000256" key="4">
    <source>
        <dbReference type="SAM" id="MobiDB-lite"/>
    </source>
</evidence>
<proteinExistence type="predicted"/>
<evidence type="ECO:0000256" key="2">
    <source>
        <dbReference type="ARBA" id="ARBA00023140"/>
    </source>
</evidence>
<dbReference type="Pfam" id="PF05648">
    <property type="entry name" value="PEX11"/>
    <property type="match status" value="1"/>
</dbReference>
<comment type="caution">
    <text evidence="5">The sequence shown here is derived from an EMBL/GenBank/DDBJ whole genome shotgun (WGS) entry which is preliminary data.</text>
</comment>
<reference evidence="5 6" key="1">
    <citation type="submission" date="2024-07" db="EMBL/GenBank/DDBJ databases">
        <title>Section-level genome sequencing and comparative genomics of Aspergillus sections Usti and Cavernicolus.</title>
        <authorList>
            <consortium name="Lawrence Berkeley National Laboratory"/>
            <person name="Nybo J.L."/>
            <person name="Vesth T.C."/>
            <person name="Theobald S."/>
            <person name="Frisvad J.C."/>
            <person name="Larsen T.O."/>
            <person name="Kjaerboelling I."/>
            <person name="Rothschild-Mancinelli K."/>
            <person name="Lyhne E.K."/>
            <person name="Kogle M.E."/>
            <person name="Barry K."/>
            <person name="Clum A."/>
            <person name="Na H."/>
            <person name="Ledsgaard L."/>
            <person name="Lin J."/>
            <person name="Lipzen A."/>
            <person name="Kuo A."/>
            <person name="Riley R."/>
            <person name="Mondo S."/>
            <person name="Labutti K."/>
            <person name="Haridas S."/>
            <person name="Pangalinan J."/>
            <person name="Salamov A.A."/>
            <person name="Simmons B.A."/>
            <person name="Magnuson J.K."/>
            <person name="Chen J."/>
            <person name="Drula E."/>
            <person name="Henrissat B."/>
            <person name="Wiebenga A."/>
            <person name="Lubbers R.J."/>
            <person name="Gomes A.C."/>
            <person name="Makela M.R."/>
            <person name="Stajich J."/>
            <person name="Grigoriev I.V."/>
            <person name="Mortensen U.H."/>
            <person name="De Vries R.P."/>
            <person name="Baker S.E."/>
            <person name="Andersen M.R."/>
        </authorList>
    </citation>
    <scope>NUCLEOTIDE SEQUENCE [LARGE SCALE GENOMIC DNA]</scope>
    <source>
        <strain evidence="5 6">CBS 209.92</strain>
    </source>
</reference>
<dbReference type="EMBL" id="JBFTWV010000380">
    <property type="protein sequence ID" value="KAL2782586.1"/>
    <property type="molecule type" value="Genomic_DNA"/>
</dbReference>
<keyword evidence="2" id="KW-0576">Peroxisome</keyword>
<evidence type="ECO:0000256" key="1">
    <source>
        <dbReference type="ARBA" id="ARBA00023136"/>
    </source>
</evidence>
<gene>
    <name evidence="5" type="ORF">BJX66DRAFT_331105</name>
</gene>